<dbReference type="PROSITE" id="PS00587">
    <property type="entry name" value="GLYCOSYL_HYDROL_F17"/>
    <property type="match status" value="1"/>
</dbReference>
<comment type="caution">
    <text evidence="10">The sequence shown here is derived from an EMBL/GenBank/DDBJ whole genome shotgun (WGS) entry which is preliminary data.</text>
</comment>
<dbReference type="EC" id="3.2.1.39" evidence="3"/>
<dbReference type="STRING" id="1194695.A0A5A7VPQ8"/>
<keyword evidence="4 9" id="KW-0378">Hydrolase</keyword>
<evidence type="ECO:0000256" key="8">
    <source>
        <dbReference type="RuleBase" id="RU004335"/>
    </source>
</evidence>
<dbReference type="SUPFAM" id="SSF51445">
    <property type="entry name" value="(Trans)glycosidases"/>
    <property type="match status" value="1"/>
</dbReference>
<protein>
    <recommendedName>
        <fullName evidence="3">glucan endo-1,3-beta-D-glucosidase</fullName>
        <ecNumber evidence="3">3.2.1.39</ecNumber>
    </recommendedName>
    <alternativeName>
        <fullName evidence="6">(1-&gt;3)-beta-glucan endohydrolase</fullName>
    </alternativeName>
    <alternativeName>
        <fullName evidence="7">Beta-1,3-endoglucanase</fullName>
    </alternativeName>
</protein>
<organism evidence="10 11">
    <name type="scientific">Cucumis melo var. makuwa</name>
    <name type="common">Oriental melon</name>
    <dbReference type="NCBI Taxonomy" id="1194695"/>
    <lineage>
        <taxon>Eukaryota</taxon>
        <taxon>Viridiplantae</taxon>
        <taxon>Streptophyta</taxon>
        <taxon>Embryophyta</taxon>
        <taxon>Tracheophyta</taxon>
        <taxon>Spermatophyta</taxon>
        <taxon>Magnoliopsida</taxon>
        <taxon>eudicotyledons</taxon>
        <taxon>Gunneridae</taxon>
        <taxon>Pentapetalae</taxon>
        <taxon>rosids</taxon>
        <taxon>fabids</taxon>
        <taxon>Cucurbitales</taxon>
        <taxon>Cucurbitaceae</taxon>
        <taxon>Benincaseae</taxon>
        <taxon>Cucumis</taxon>
    </lineage>
</organism>
<keyword evidence="5 9" id="KW-0326">Glycosidase</keyword>
<dbReference type="PANTHER" id="PTHR32227">
    <property type="entry name" value="GLUCAN ENDO-1,3-BETA-GLUCOSIDASE BG1-RELATED-RELATED"/>
    <property type="match status" value="1"/>
</dbReference>
<comment type="catalytic activity">
    <reaction evidence="1">
        <text>Hydrolysis of (1-&gt;3)-beta-D-glucosidic linkages in (1-&gt;3)-beta-D-glucans.</text>
        <dbReference type="EC" id="3.2.1.39"/>
    </reaction>
</comment>
<evidence type="ECO:0000256" key="6">
    <source>
        <dbReference type="ARBA" id="ARBA00033335"/>
    </source>
</evidence>
<evidence type="ECO:0000313" key="10">
    <source>
        <dbReference type="EMBL" id="KAA0067209.1"/>
    </source>
</evidence>
<evidence type="ECO:0000256" key="1">
    <source>
        <dbReference type="ARBA" id="ARBA00000382"/>
    </source>
</evidence>
<dbReference type="AlphaFoldDB" id="A0A5A7VPQ8"/>
<dbReference type="InterPro" id="IPR000490">
    <property type="entry name" value="Glyco_hydro_17"/>
</dbReference>
<evidence type="ECO:0000256" key="7">
    <source>
        <dbReference type="ARBA" id="ARBA00033417"/>
    </source>
</evidence>
<dbReference type="Gene3D" id="3.20.20.80">
    <property type="entry name" value="Glycosidases"/>
    <property type="match status" value="2"/>
</dbReference>
<dbReference type="Proteomes" id="UP000321393">
    <property type="component" value="Unassembled WGS sequence"/>
</dbReference>
<evidence type="ECO:0000256" key="4">
    <source>
        <dbReference type="ARBA" id="ARBA00022801"/>
    </source>
</evidence>
<sequence>MAMAINYNNDDEDSMALFPFGSSSGFGSFGSGCYHPHLPSPTVGIQEVIGVCYGTMGENLLKAKEVVQLYKSYGIKNMRIYNPDKHILKALQGSNIQVMVGIPNSDLQSLVNNCYKLGPNQHSSLFMRNIYSAIVEANLEDQIKVSTVISANLLGCSYPPSEASFSREANELMEPIVCFLVENASPLLANLYPYYTYMSGSFTLDYALFNGPSVVKDGKFDYHNVIEVMVDAIYAALEKCGGPNVSIVVSESGWPSAGDAITKVENGVAGSYYSNLIKFVQGRTQRRPGRAIETYLFAMFDENLRSSVVEKHFGLFTYDQKHKYVTNLNFSLY</sequence>
<dbReference type="InterPro" id="IPR044965">
    <property type="entry name" value="Glyco_hydro_17_plant"/>
</dbReference>
<proteinExistence type="inferred from homology"/>
<evidence type="ECO:0000256" key="9">
    <source>
        <dbReference type="RuleBase" id="RU004336"/>
    </source>
</evidence>
<dbReference type="EMBL" id="SSTE01000601">
    <property type="protein sequence ID" value="KAA0067209.1"/>
    <property type="molecule type" value="Genomic_DNA"/>
</dbReference>
<dbReference type="Pfam" id="PF00332">
    <property type="entry name" value="Glyco_hydro_17"/>
    <property type="match status" value="2"/>
</dbReference>
<evidence type="ECO:0000256" key="5">
    <source>
        <dbReference type="ARBA" id="ARBA00023295"/>
    </source>
</evidence>
<evidence type="ECO:0000256" key="2">
    <source>
        <dbReference type="ARBA" id="ARBA00008773"/>
    </source>
</evidence>
<evidence type="ECO:0000313" key="11">
    <source>
        <dbReference type="Proteomes" id="UP000321393"/>
    </source>
</evidence>
<name>A0A5A7VPQ8_CUCMM</name>
<dbReference type="InterPro" id="IPR017853">
    <property type="entry name" value="GH"/>
</dbReference>
<dbReference type="GO" id="GO:0042973">
    <property type="term" value="F:glucan endo-1,3-beta-D-glucosidase activity"/>
    <property type="evidence" value="ECO:0007669"/>
    <property type="project" value="UniProtKB-EC"/>
</dbReference>
<reference evidence="10 11" key="1">
    <citation type="submission" date="2019-08" db="EMBL/GenBank/DDBJ databases">
        <title>Draft genome sequences of two oriental melons (Cucumis melo L. var makuwa).</title>
        <authorList>
            <person name="Kwon S.-Y."/>
        </authorList>
    </citation>
    <scope>NUCLEOTIDE SEQUENCE [LARGE SCALE GENOMIC DNA]</scope>
    <source>
        <strain evidence="11">cv. SW 3</strain>
        <tissue evidence="10">Leaf</tissue>
    </source>
</reference>
<dbReference type="OrthoDB" id="941679at2759"/>
<evidence type="ECO:0000256" key="3">
    <source>
        <dbReference type="ARBA" id="ARBA00012780"/>
    </source>
</evidence>
<dbReference type="GO" id="GO:0005975">
    <property type="term" value="P:carbohydrate metabolic process"/>
    <property type="evidence" value="ECO:0007669"/>
    <property type="project" value="InterPro"/>
</dbReference>
<comment type="similarity">
    <text evidence="2 8">Belongs to the glycosyl hydrolase 17 family.</text>
</comment>
<gene>
    <name evidence="10" type="ORF">E6C27_scaffold418G00120</name>
</gene>
<accession>A0A5A7VPQ8</accession>